<evidence type="ECO:0000313" key="1">
    <source>
        <dbReference type="EMBL" id="QDZ39408.1"/>
    </source>
</evidence>
<name>A0A5B8NKD6_9CHRO</name>
<protein>
    <recommendedName>
        <fullName evidence="3">Type II toxin-antitoxin system VapC family toxin</fullName>
    </recommendedName>
</protein>
<reference evidence="1" key="1">
    <citation type="submission" date="2019-08" db="EMBL/GenBank/DDBJ databases">
        <title>Carotenoids and Carotenoid Binding Proteins in the Halophilic Cyanobacterium Euhalothece sp. ZM00.</title>
        <authorList>
            <person name="Cho S.M."/>
            <person name="Song J.Y."/>
            <person name="Park Y.-I."/>
        </authorList>
    </citation>
    <scope>NUCLEOTIDE SEQUENCE [LARGE SCALE GENOMIC DNA]</scope>
    <source>
        <strain evidence="1">Z-M001</strain>
    </source>
</reference>
<dbReference type="Proteomes" id="UP000318453">
    <property type="component" value="Chromosome"/>
</dbReference>
<evidence type="ECO:0000313" key="2">
    <source>
        <dbReference type="Proteomes" id="UP000318453"/>
    </source>
</evidence>
<proteinExistence type="predicted"/>
<sequence>MENTALIDAGPLISFYNQRDQYHQPILDFFQDTSINFLVTTDACLAEVMYSLGQIKGQSHQLQAQFSRHINRGLWTREP</sequence>
<dbReference type="SUPFAM" id="SSF88723">
    <property type="entry name" value="PIN domain-like"/>
    <property type="match status" value="1"/>
</dbReference>
<dbReference type="InterPro" id="IPR029060">
    <property type="entry name" value="PIN-like_dom_sf"/>
</dbReference>
<evidence type="ECO:0008006" key="3">
    <source>
        <dbReference type="Google" id="ProtNLM"/>
    </source>
</evidence>
<keyword evidence="2" id="KW-1185">Reference proteome</keyword>
<dbReference type="RefSeq" id="WP_146295010.1">
    <property type="nucleotide sequence ID" value="NZ_CP042326.1"/>
</dbReference>
<organism evidence="1 2">
    <name type="scientific">Euhalothece natronophila Z-M001</name>
    <dbReference type="NCBI Taxonomy" id="522448"/>
    <lineage>
        <taxon>Bacteria</taxon>
        <taxon>Bacillati</taxon>
        <taxon>Cyanobacteriota</taxon>
        <taxon>Cyanophyceae</taxon>
        <taxon>Oscillatoriophycideae</taxon>
        <taxon>Chroococcales</taxon>
        <taxon>Halothecacae</taxon>
        <taxon>Halothece cluster</taxon>
        <taxon>Euhalothece</taxon>
    </lineage>
</organism>
<dbReference type="AlphaFoldDB" id="A0A5B8NKD6"/>
<dbReference type="OrthoDB" id="164456at2"/>
<dbReference type="Gene3D" id="3.40.50.1010">
    <property type="entry name" value="5'-nuclease"/>
    <property type="match status" value="1"/>
</dbReference>
<dbReference type="KEGG" id="enn:FRE64_05385"/>
<accession>A0A5B8NKD6</accession>
<dbReference type="EMBL" id="CP042326">
    <property type="protein sequence ID" value="QDZ39408.1"/>
    <property type="molecule type" value="Genomic_DNA"/>
</dbReference>
<gene>
    <name evidence="1" type="ORF">FRE64_05385</name>
</gene>